<proteinExistence type="predicted"/>
<dbReference type="InterPro" id="IPR018774">
    <property type="entry name" value="Phage_Mu_GpT"/>
</dbReference>
<organism evidence="2 3">
    <name type="scientific">Acetobacter suratthaniensis</name>
    <dbReference type="NCBI Taxonomy" id="1502841"/>
    <lineage>
        <taxon>Bacteria</taxon>
        <taxon>Pseudomonadati</taxon>
        <taxon>Pseudomonadota</taxon>
        <taxon>Alphaproteobacteria</taxon>
        <taxon>Acetobacterales</taxon>
        <taxon>Acetobacteraceae</taxon>
        <taxon>Acetobacter</taxon>
    </lineage>
</organism>
<dbReference type="Proteomes" id="UP000664399">
    <property type="component" value="Unassembled WGS sequence"/>
</dbReference>
<reference evidence="2 3" key="1">
    <citation type="submission" date="2021-03" db="EMBL/GenBank/DDBJ databases">
        <title>The complete genome sequence of Acetobacter suratthaniensis TBRC 1719.</title>
        <authorList>
            <person name="Charoenyingcharoen P."/>
            <person name="Yukphan P."/>
        </authorList>
    </citation>
    <scope>NUCLEOTIDE SEQUENCE [LARGE SCALE GENOMIC DNA]</scope>
    <source>
        <strain evidence="2 3">TBRC 1719</strain>
    </source>
</reference>
<dbReference type="EMBL" id="JAFVMG010000007">
    <property type="protein sequence ID" value="MBO1328515.1"/>
    <property type="molecule type" value="Genomic_DNA"/>
</dbReference>
<evidence type="ECO:0000313" key="3">
    <source>
        <dbReference type="Proteomes" id="UP000664399"/>
    </source>
</evidence>
<keyword evidence="3" id="KW-1185">Reference proteome</keyword>
<evidence type="ECO:0000259" key="1">
    <source>
        <dbReference type="Pfam" id="PF10124"/>
    </source>
</evidence>
<feature type="domain" description="Bacteriophage Mu GpT" evidence="1">
    <location>
        <begin position="9"/>
        <end position="309"/>
    </location>
</feature>
<dbReference type="RefSeq" id="WP_207854344.1">
    <property type="nucleotide sequence ID" value="NZ_JAFVMG010000007.1"/>
</dbReference>
<comment type="caution">
    <text evidence="2">The sequence shown here is derived from an EMBL/GenBank/DDBJ whole genome shotgun (WGS) entry which is preliminary data.</text>
</comment>
<sequence>MEITAGNINALSTRINLAFNRPLGVVQPTWQKFALEMPSTSAANFFPRMAELPGIREWLGPRQIHQLSTADRMVLANRTFEESFSVKREDLEDDTYGYIFPWVESLGQDAATFPDKLVYETLSKGRASKCMDGQNFFDTDHEATASTGKTVSYANMSTIANGEAAQPWWYLFDTSKPLKAMIFQNRRAFTITPRTQLNSENVFMHREFQWGTDGRCAAGYGMYQFAFCSNRPLTGAVFQDAIARMASQCRRDGTPYGVQPTLMVVPRNLEGAARMLLKSTLVMSLADDGKTYGPTSNVWADYCDLLVADRLPQAVGA</sequence>
<accession>A0ABS3LMB9</accession>
<protein>
    <submittedName>
        <fullName evidence="2">Mu-like prophage major head subunit gpT family protein</fullName>
    </submittedName>
</protein>
<name>A0ABS3LMB9_9PROT</name>
<dbReference type="Pfam" id="PF10124">
    <property type="entry name" value="Mu-like_gpT"/>
    <property type="match status" value="1"/>
</dbReference>
<gene>
    <name evidence="2" type="ORF">J2D75_08495</name>
</gene>
<evidence type="ECO:0000313" key="2">
    <source>
        <dbReference type="EMBL" id="MBO1328515.1"/>
    </source>
</evidence>